<dbReference type="eggNOG" id="KOG3136">
    <property type="taxonomic scope" value="Eukaryota"/>
</dbReference>
<sequence length="1288" mass="146147">FHTPWLDSCLGDTLLPDKPWHKVYEKLGAALAKEVESHLRQNPQSQLPLGLLGGHFLEDYLGKSSWMHCVKEQWRAAAVPEDLVMSHSKLYMPGPILYGILFGRDGDYSGVSQEMMHFIKDTYHMVTSEMEQMLALEEKKQKEAPKFNSIESPSAWASMARRRPHSVESEDLHLATRRGSVFQLKPKAEPGEIPAPPLHCAESQVLGRSVAAVLASDPGRMGTVCKRLKGQLLPESLRGAIWIGQLLKPEAFSDADTFWTFEKTLREKFGRMVERRVAELKLRSATRSPISGLIENAVVEKYERTPSMQAFATNEQMISESSKVLNILYVHSGIYEPYLIHWLFPLQMAFRQTDSKVFFLAEHLYELSMYLHCLIQKFPCWPEIFAMAENVMRHVEENDPELFAHLQLCSSRNMVLDSKDFLVELIAQEREKAQELLDFSDRIFLRKWMGEGFMSVLDLPAVLLVWDQLFMENWSRKVMEDVCLVVLMLLKDPLMAADDYQSMREVLLDHASHLFTADIQRSWMHLQQGGLPVDIPELNRFNSSNVNLFECLAQISMGDILPIGLKDVVVNLILNLPKTDSLNHAWMKDFDPLAVKLITSVLYGNVKLHSKSSLLTPSVEKRAPNKETTTEYKLLFNGTDIFIFDALDPSDIREISYLKDKPAVVIKVIYVPNLYGSAPVTLGWVKADLFHEEKSGPQTQWTPSVFTAHLKLCTGADPELLTNHTSTHNLEEPLQKGSNIQVTVFDPSKESPRRGASHAELQSIYSFYCSDMKMQSLLIANVNNNIHAQTQTRESNQLSPRLDVSTTLPPEEPRFLYPPWVTHNASLAVPHQSSVYQPLDLYIDSVQYIPDNATIVKVTGRILQSGQEDLPDISALPDLSSPARSPEFNFRMTVNPSNKKPFDRHMLLLLRVYTVSSDTGELCVIGNCIIRVFNDLKPTPSYLSGFYLTDRAKPNKSELGIIATFQRNRDFPKTVKEMMQQLENKEHANGASVPPELWLAWYEERLDARKQLPPQTPPAHLSIHHMVRYHQQAGIRIRITQAFGLPAGGLYVNAFARILKGAESLHLAELPQGWGGEEKFVTLRRDFTSLQRCPRWTDQSAVLHPYNDPHTVLLVQLFALHAVYRADPSGQRCGTVSALSGEHLKLDSKSQLGWAVVPLFEGPYVWSGIHHVPIFQGNPDGVSASFAQLTLQNNEKQNMVKNASLKSTFLYKAAIFKKKFLKTQSKKPGKEISQLVLQRLNRKIRKQGCSSEEYQREEQFYEEAMGNTFYALMDQNSLVFVMSGHLLL</sequence>
<protein>
    <submittedName>
        <fullName evidence="1">Uncharacterized protein</fullName>
    </submittedName>
</protein>
<organism evidence="1 2">
    <name type="scientific">Lepisosteus oculatus</name>
    <name type="common">Spotted gar</name>
    <dbReference type="NCBI Taxonomy" id="7918"/>
    <lineage>
        <taxon>Eukaryota</taxon>
        <taxon>Metazoa</taxon>
        <taxon>Chordata</taxon>
        <taxon>Craniata</taxon>
        <taxon>Vertebrata</taxon>
        <taxon>Euteleostomi</taxon>
        <taxon>Actinopterygii</taxon>
        <taxon>Neopterygii</taxon>
        <taxon>Holostei</taxon>
        <taxon>Semionotiformes</taxon>
        <taxon>Lepisosteidae</taxon>
        <taxon>Lepisosteus</taxon>
    </lineage>
</organism>
<dbReference type="InterPro" id="IPR035969">
    <property type="entry name" value="Rab-GAP_TBC_sf"/>
</dbReference>
<reference evidence="1" key="2">
    <citation type="submission" date="2025-08" db="UniProtKB">
        <authorList>
            <consortium name="Ensembl"/>
        </authorList>
    </citation>
    <scope>IDENTIFICATION</scope>
</reference>
<dbReference type="OMA" id="APWHKLE"/>
<reference evidence="2" key="1">
    <citation type="submission" date="2011-12" db="EMBL/GenBank/DDBJ databases">
        <title>The Draft Genome of Lepisosteus oculatus.</title>
        <authorList>
            <consortium name="The Broad Institute Genome Assembly &amp; Analysis Group"/>
            <consortium name="Computational R&amp;D Group"/>
            <consortium name="and Sequencing Platform"/>
            <person name="Di Palma F."/>
            <person name="Alfoldi J."/>
            <person name="Johnson J."/>
            <person name="Berlin A."/>
            <person name="Gnerre S."/>
            <person name="Jaffe D."/>
            <person name="MacCallum I."/>
            <person name="Young S."/>
            <person name="Walker B.J."/>
            <person name="Lander E.S."/>
            <person name="Lindblad-Toh K."/>
        </authorList>
    </citation>
    <scope>NUCLEOTIDE SEQUENCE [LARGE SCALE GENOMIC DNA]</scope>
</reference>
<dbReference type="Bgee" id="ENSLOCG00000003767">
    <property type="expression patterns" value="Expressed in testis and 6 other cell types or tissues"/>
</dbReference>
<dbReference type="HOGENOM" id="CLU_258086_0_0_1"/>
<name>W5M7Y6_LEPOC</name>
<dbReference type="STRING" id="7918.ENSLOCP00000004494"/>
<dbReference type="Proteomes" id="UP000018468">
    <property type="component" value="Linkage group LG22"/>
</dbReference>
<dbReference type="Gene3D" id="1.10.472.80">
    <property type="entry name" value="Ypt/Rab-GAP domain of gyp1p, domain 3"/>
    <property type="match status" value="1"/>
</dbReference>
<reference evidence="1" key="3">
    <citation type="submission" date="2025-09" db="UniProtKB">
        <authorList>
            <consortium name="Ensembl"/>
        </authorList>
    </citation>
    <scope>IDENTIFICATION</scope>
</reference>
<dbReference type="InParanoid" id="W5M7Y6"/>
<dbReference type="Ensembl" id="ENSLOCT00000004502.1">
    <property type="protein sequence ID" value="ENSLOCP00000004494.1"/>
    <property type="gene ID" value="ENSLOCG00000003767.1"/>
</dbReference>
<dbReference type="EMBL" id="AHAT01005715">
    <property type="status" value="NOT_ANNOTATED_CDS"/>
    <property type="molecule type" value="Genomic_DNA"/>
</dbReference>
<keyword evidence="2" id="KW-1185">Reference proteome</keyword>
<accession>W5M7Y6</accession>
<dbReference type="SUPFAM" id="SSF47923">
    <property type="entry name" value="Ypt/Rab-GAP domain of gyp1p"/>
    <property type="match status" value="1"/>
</dbReference>
<dbReference type="GeneTree" id="ENSGT00740000117073"/>
<proteinExistence type="predicted"/>
<evidence type="ECO:0000313" key="1">
    <source>
        <dbReference type="Ensembl" id="ENSLOCP00000004494.1"/>
    </source>
</evidence>
<evidence type="ECO:0000313" key="2">
    <source>
        <dbReference type="Proteomes" id="UP000018468"/>
    </source>
</evidence>